<proteinExistence type="predicted"/>
<dbReference type="EMBL" id="FQZB01000005">
    <property type="protein sequence ID" value="SHI82353.1"/>
    <property type="molecule type" value="Genomic_DNA"/>
</dbReference>
<evidence type="ECO:0000313" key="3">
    <source>
        <dbReference type="Proteomes" id="UP000184310"/>
    </source>
</evidence>
<gene>
    <name evidence="2" type="ORF">SAMN02745163_00801</name>
</gene>
<keyword evidence="1" id="KW-0175">Coiled coil</keyword>
<dbReference type="Proteomes" id="UP000184310">
    <property type="component" value="Unassembled WGS sequence"/>
</dbReference>
<dbReference type="InterPro" id="IPR029024">
    <property type="entry name" value="TerB-like"/>
</dbReference>
<evidence type="ECO:0008006" key="4">
    <source>
        <dbReference type="Google" id="ProtNLM"/>
    </source>
</evidence>
<accession>A0A1M6EAB0</accession>
<dbReference type="SUPFAM" id="SSF158682">
    <property type="entry name" value="TerB-like"/>
    <property type="match status" value="1"/>
</dbReference>
<evidence type="ECO:0000313" key="2">
    <source>
        <dbReference type="EMBL" id="SHI82353.1"/>
    </source>
</evidence>
<evidence type="ECO:0000256" key="1">
    <source>
        <dbReference type="SAM" id="Coils"/>
    </source>
</evidence>
<dbReference type="OrthoDB" id="1934251at2"/>
<protein>
    <recommendedName>
        <fullName evidence="4">Tellurite resistance protein TerB</fullName>
    </recommendedName>
</protein>
<name>A0A1M6EAB0_9CLOT</name>
<dbReference type="RefSeq" id="WP_072985391.1">
    <property type="nucleotide sequence ID" value="NZ_FQZB01000005.1"/>
</dbReference>
<dbReference type="AlphaFoldDB" id="A0A1M6EAB0"/>
<keyword evidence="3" id="KW-1185">Reference proteome</keyword>
<dbReference type="Gene3D" id="1.10.3680.10">
    <property type="entry name" value="TerB-like"/>
    <property type="match status" value="1"/>
</dbReference>
<dbReference type="STRING" id="1121302.SAMN02745163_00801"/>
<organism evidence="2 3">
    <name type="scientific">Clostridium cavendishii DSM 21758</name>
    <dbReference type="NCBI Taxonomy" id="1121302"/>
    <lineage>
        <taxon>Bacteria</taxon>
        <taxon>Bacillati</taxon>
        <taxon>Bacillota</taxon>
        <taxon>Clostridia</taxon>
        <taxon>Eubacteriales</taxon>
        <taxon>Clostridiaceae</taxon>
        <taxon>Clostridium</taxon>
    </lineage>
</organism>
<sequence length="146" mass="16742">MFLNELNKNEALAFVNLVKKFATVDEVFAKEEKELIDDYIEELNLKNLEIANEALEVSVNTLKSSSNRNKNIVFFELVGLALVDGNYDEKEIVFLNNLAKDFGIDEIKVNSYINFFHEVQLLYTVTFSNVEEKIEELKNKANALLA</sequence>
<feature type="coiled-coil region" evidence="1">
    <location>
        <begin position="29"/>
        <end position="65"/>
    </location>
</feature>
<reference evidence="2 3" key="1">
    <citation type="submission" date="2016-11" db="EMBL/GenBank/DDBJ databases">
        <authorList>
            <person name="Jaros S."/>
            <person name="Januszkiewicz K."/>
            <person name="Wedrychowicz H."/>
        </authorList>
    </citation>
    <scope>NUCLEOTIDE SEQUENCE [LARGE SCALE GENOMIC DNA]</scope>
    <source>
        <strain evidence="2 3">DSM 21758</strain>
    </source>
</reference>